<comment type="similarity">
    <text evidence="8 10">Belongs to the adenylosuccinate synthetase family.</text>
</comment>
<dbReference type="GO" id="GO:0046040">
    <property type="term" value="P:IMP metabolic process"/>
    <property type="evidence" value="ECO:0007669"/>
    <property type="project" value="TreeGrafter"/>
</dbReference>
<dbReference type="GO" id="GO:0005525">
    <property type="term" value="F:GTP binding"/>
    <property type="evidence" value="ECO:0007669"/>
    <property type="project" value="UniProtKB-UniRule"/>
</dbReference>
<dbReference type="AlphaFoldDB" id="A0A932GLW5"/>
<feature type="binding site" description="in other chain" evidence="8">
    <location>
        <begin position="38"/>
        <end position="41"/>
    </location>
    <ligand>
        <name>IMP</name>
        <dbReference type="ChEBI" id="CHEBI:58053"/>
        <note>ligand shared between dimeric partners</note>
    </ligand>
</feature>
<dbReference type="PANTHER" id="PTHR11846:SF0">
    <property type="entry name" value="ADENYLOSUCCINATE SYNTHETASE"/>
    <property type="match status" value="1"/>
</dbReference>
<evidence type="ECO:0000256" key="3">
    <source>
        <dbReference type="ARBA" id="ARBA00022723"/>
    </source>
</evidence>
<evidence type="ECO:0000256" key="9">
    <source>
        <dbReference type="PROSITE-ProRule" id="PRU10134"/>
    </source>
</evidence>
<evidence type="ECO:0000256" key="7">
    <source>
        <dbReference type="ARBA" id="ARBA00023134"/>
    </source>
</evidence>
<feature type="active site" description="Proton acceptor" evidence="8">
    <location>
        <position position="13"/>
    </location>
</feature>
<comment type="cofactor">
    <cofactor evidence="8">
        <name>Mg(2+)</name>
        <dbReference type="ChEBI" id="CHEBI:18420"/>
    </cofactor>
    <text evidence="8">Binds 1 Mg(2+) ion per subunit.</text>
</comment>
<accession>A0A932GLW5</accession>
<dbReference type="EMBL" id="JACPSX010000006">
    <property type="protein sequence ID" value="MBI3013543.1"/>
    <property type="molecule type" value="Genomic_DNA"/>
</dbReference>
<dbReference type="HAMAP" id="MF_00011">
    <property type="entry name" value="Adenylosucc_synth"/>
    <property type="match status" value="1"/>
</dbReference>
<evidence type="ECO:0000256" key="10">
    <source>
        <dbReference type="RuleBase" id="RU000520"/>
    </source>
</evidence>
<keyword evidence="8" id="KW-0963">Cytoplasm</keyword>
<name>A0A932GLW5_UNCTE</name>
<feature type="binding site" evidence="8">
    <location>
        <begin position="12"/>
        <end position="18"/>
    </location>
    <ligand>
        <name>GTP</name>
        <dbReference type="ChEBI" id="CHEBI:37565"/>
    </ligand>
</feature>
<feature type="binding site" evidence="8">
    <location>
        <begin position="331"/>
        <end position="333"/>
    </location>
    <ligand>
        <name>GTP</name>
        <dbReference type="ChEBI" id="CHEBI:37565"/>
    </ligand>
</feature>
<proteinExistence type="inferred from homology"/>
<dbReference type="InterPro" id="IPR042109">
    <property type="entry name" value="Adenylosuccinate_synth_dom1"/>
</dbReference>
<evidence type="ECO:0000256" key="1">
    <source>
        <dbReference type="ARBA" id="ARBA00011738"/>
    </source>
</evidence>
<gene>
    <name evidence="8" type="primary">purA</name>
    <name evidence="11" type="ORF">HYY65_00430</name>
</gene>
<comment type="subcellular location">
    <subcellularLocation>
        <location evidence="8">Cytoplasm</location>
    </subcellularLocation>
</comment>
<organism evidence="11 12">
    <name type="scientific">Tectimicrobiota bacterium</name>
    <dbReference type="NCBI Taxonomy" id="2528274"/>
    <lineage>
        <taxon>Bacteria</taxon>
        <taxon>Pseudomonadati</taxon>
        <taxon>Nitrospinota/Tectimicrobiota group</taxon>
        <taxon>Candidatus Tectimicrobiota</taxon>
    </lineage>
</organism>
<dbReference type="InterPro" id="IPR042111">
    <property type="entry name" value="Adenylosuccinate_synth_dom3"/>
</dbReference>
<evidence type="ECO:0000256" key="4">
    <source>
        <dbReference type="ARBA" id="ARBA00022741"/>
    </source>
</evidence>
<keyword evidence="4 8" id="KW-0547">Nucleotide-binding</keyword>
<comment type="function">
    <text evidence="8">Plays an important role in the de novo pathway of purine nucleotide biosynthesis. Catalyzes the first committed step in the biosynthesis of AMP from IMP.</text>
</comment>
<feature type="binding site" evidence="8">
    <location>
        <position position="13"/>
    </location>
    <ligand>
        <name>Mg(2+)</name>
        <dbReference type="ChEBI" id="CHEBI:18420"/>
    </ligand>
</feature>
<dbReference type="PROSITE" id="PS01266">
    <property type="entry name" value="ADENYLOSUCCIN_SYN_1"/>
    <property type="match status" value="1"/>
</dbReference>
<comment type="caution">
    <text evidence="11">The sequence shown here is derived from an EMBL/GenBank/DDBJ whole genome shotgun (WGS) entry which is preliminary data.</text>
</comment>
<feature type="binding site" evidence="8">
    <location>
        <begin position="413"/>
        <end position="415"/>
    </location>
    <ligand>
        <name>GTP</name>
        <dbReference type="ChEBI" id="CHEBI:37565"/>
    </ligand>
</feature>
<dbReference type="SUPFAM" id="SSF52540">
    <property type="entry name" value="P-loop containing nucleoside triphosphate hydrolases"/>
    <property type="match status" value="1"/>
</dbReference>
<dbReference type="GO" id="GO:0004019">
    <property type="term" value="F:adenylosuccinate synthase activity"/>
    <property type="evidence" value="ECO:0007669"/>
    <property type="project" value="UniProtKB-UniRule"/>
</dbReference>
<dbReference type="Gene3D" id="1.10.300.10">
    <property type="entry name" value="Adenylosuccinate Synthetase, subunit A, domain 2"/>
    <property type="match status" value="1"/>
</dbReference>
<feature type="binding site" evidence="8">
    <location>
        <position position="305"/>
    </location>
    <ligand>
        <name>GTP</name>
        <dbReference type="ChEBI" id="CHEBI:37565"/>
    </ligand>
</feature>
<dbReference type="GO" id="GO:0000287">
    <property type="term" value="F:magnesium ion binding"/>
    <property type="evidence" value="ECO:0007669"/>
    <property type="project" value="UniProtKB-UniRule"/>
</dbReference>
<reference evidence="11" key="1">
    <citation type="submission" date="2020-07" db="EMBL/GenBank/DDBJ databases">
        <title>Huge and variable diversity of episymbiotic CPR bacteria and DPANN archaea in groundwater ecosystems.</title>
        <authorList>
            <person name="He C.Y."/>
            <person name="Keren R."/>
            <person name="Whittaker M."/>
            <person name="Farag I.F."/>
            <person name="Doudna J."/>
            <person name="Cate J.H.D."/>
            <person name="Banfield J.F."/>
        </authorList>
    </citation>
    <scope>NUCLEOTIDE SEQUENCE</scope>
    <source>
        <strain evidence="11">NC_groundwater_717_Ag_S-0.2um_59_8</strain>
    </source>
</reference>
<feature type="active site" description="Proton donor" evidence="8">
    <location>
        <position position="41"/>
    </location>
</feature>
<feature type="binding site" evidence="8">
    <location>
        <position position="143"/>
    </location>
    <ligand>
        <name>IMP</name>
        <dbReference type="ChEBI" id="CHEBI:58053"/>
        <note>ligand shared between dimeric partners</note>
    </ligand>
</feature>
<comment type="catalytic activity">
    <reaction evidence="8 10">
        <text>IMP + L-aspartate + GTP = N(6)-(1,2-dicarboxyethyl)-AMP + GDP + phosphate + 2 H(+)</text>
        <dbReference type="Rhea" id="RHEA:15753"/>
        <dbReference type="ChEBI" id="CHEBI:15378"/>
        <dbReference type="ChEBI" id="CHEBI:29991"/>
        <dbReference type="ChEBI" id="CHEBI:37565"/>
        <dbReference type="ChEBI" id="CHEBI:43474"/>
        <dbReference type="ChEBI" id="CHEBI:57567"/>
        <dbReference type="ChEBI" id="CHEBI:58053"/>
        <dbReference type="ChEBI" id="CHEBI:58189"/>
        <dbReference type="EC" id="6.3.4.4"/>
    </reaction>
</comment>
<comment type="pathway">
    <text evidence="8 10">Purine metabolism; AMP biosynthesis via de novo pathway; AMP from IMP: step 1/2.</text>
</comment>
<dbReference type="NCBIfam" id="TIGR00184">
    <property type="entry name" value="purA"/>
    <property type="match status" value="1"/>
</dbReference>
<dbReference type="NCBIfam" id="NF002223">
    <property type="entry name" value="PRK01117.1"/>
    <property type="match status" value="1"/>
</dbReference>
<dbReference type="InterPro" id="IPR027417">
    <property type="entry name" value="P-loop_NTPase"/>
</dbReference>
<evidence type="ECO:0000256" key="2">
    <source>
        <dbReference type="ARBA" id="ARBA00022598"/>
    </source>
</evidence>
<feature type="binding site" description="in other chain" evidence="8">
    <location>
        <begin position="13"/>
        <end position="16"/>
    </location>
    <ligand>
        <name>IMP</name>
        <dbReference type="ChEBI" id="CHEBI:58053"/>
        <note>ligand shared between dimeric partners</note>
    </ligand>
</feature>
<keyword evidence="5 8" id="KW-0658">Purine biosynthesis</keyword>
<feature type="active site" evidence="9">
    <location>
        <position position="140"/>
    </location>
</feature>
<evidence type="ECO:0000313" key="12">
    <source>
        <dbReference type="Proteomes" id="UP000741360"/>
    </source>
</evidence>
<keyword evidence="7 8" id="KW-0342">GTP-binding</keyword>
<dbReference type="CDD" id="cd03108">
    <property type="entry name" value="AdSS"/>
    <property type="match status" value="1"/>
</dbReference>
<feature type="binding site" description="in other chain" evidence="8">
    <location>
        <position position="224"/>
    </location>
    <ligand>
        <name>IMP</name>
        <dbReference type="ChEBI" id="CHEBI:58053"/>
        <note>ligand shared between dimeric partners</note>
    </ligand>
</feature>
<dbReference type="GO" id="GO:0044208">
    <property type="term" value="P:'de novo' AMP biosynthetic process"/>
    <property type="evidence" value="ECO:0007669"/>
    <property type="project" value="UniProtKB-UniRule"/>
</dbReference>
<dbReference type="Gene3D" id="3.90.170.10">
    <property type="entry name" value="Adenylosuccinate Synthetase, subunit A, domain 3"/>
    <property type="match status" value="1"/>
</dbReference>
<evidence type="ECO:0000256" key="8">
    <source>
        <dbReference type="HAMAP-Rule" id="MF_00011"/>
    </source>
</evidence>
<feature type="binding site" evidence="8">
    <location>
        <begin position="40"/>
        <end position="42"/>
    </location>
    <ligand>
        <name>GTP</name>
        <dbReference type="ChEBI" id="CHEBI:37565"/>
    </ligand>
</feature>
<keyword evidence="2 8" id="KW-0436">Ligase</keyword>
<keyword evidence="3 8" id="KW-0479">Metal-binding</keyword>
<feature type="binding site" evidence="8">
    <location>
        <begin position="299"/>
        <end position="305"/>
    </location>
    <ligand>
        <name>substrate</name>
    </ligand>
</feature>
<evidence type="ECO:0000256" key="5">
    <source>
        <dbReference type="ARBA" id="ARBA00022755"/>
    </source>
</evidence>
<dbReference type="InterPro" id="IPR033128">
    <property type="entry name" value="Adenylosuccin_syn_Lys_AS"/>
</dbReference>
<dbReference type="FunFam" id="3.90.170.10:FF:000001">
    <property type="entry name" value="Adenylosuccinate synthetase"/>
    <property type="match status" value="1"/>
</dbReference>
<comment type="subunit">
    <text evidence="1 8">Homodimer.</text>
</comment>
<evidence type="ECO:0000313" key="11">
    <source>
        <dbReference type="EMBL" id="MBI3013543.1"/>
    </source>
</evidence>
<sequence length="432" mass="47137">MTVVAVVGAQWGDEGKGKIIDFLSEQAQCVARYQGGPNAGHTVVTGDEQFVLHSIPSGIVHPGKRCLVGHGVVIDPQALLAEIEHLESREIRVEGRLTISPGAHLIIPYHRLLDQASEKHLGGGKLGTTGRGIGPAYTDKAARVGVRLGDLLAPDRLREKVRMNLQEKNLLLRELYGQTELSLEEILQEYCVYRDRLAPFIEDTTLLLWEAIDRGDHILVEGAQGTMLDVDLGTYPFVTSSNAAIGGACTGLGIPPKVITTVIGVVKAYATRVGEGPFPTELTGKEGDVLRERGMEYGATTGRPRRCGWFDAVVARYAVRVNGLRFLAVTKLDVLDEAAQISVCVGYRWQGKEYREITSEIPSLADCEPVYVERRGWRESTLGVTSYEALPIEARNYVEFISSEVGVPVGIISTGPRRDQTIVLQNAFSPPP</sequence>
<dbReference type="Pfam" id="PF00709">
    <property type="entry name" value="Adenylsucc_synt"/>
    <property type="match status" value="1"/>
</dbReference>
<dbReference type="EC" id="6.3.4.4" evidence="8 10"/>
<feature type="binding site" description="in other chain" evidence="8">
    <location>
        <position position="239"/>
    </location>
    <ligand>
        <name>IMP</name>
        <dbReference type="ChEBI" id="CHEBI:58053"/>
        <note>ligand shared between dimeric partners</note>
    </ligand>
</feature>
<keyword evidence="6 8" id="KW-0460">Magnesium</keyword>
<feature type="binding site" description="in other chain" evidence="8">
    <location>
        <position position="129"/>
    </location>
    <ligand>
        <name>IMP</name>
        <dbReference type="ChEBI" id="CHEBI:58053"/>
        <note>ligand shared between dimeric partners</note>
    </ligand>
</feature>
<dbReference type="GO" id="GO:0005737">
    <property type="term" value="C:cytoplasm"/>
    <property type="evidence" value="ECO:0007669"/>
    <property type="project" value="UniProtKB-SubCell"/>
</dbReference>
<feature type="binding site" description="in other chain" evidence="8">
    <location>
        <position position="303"/>
    </location>
    <ligand>
        <name>IMP</name>
        <dbReference type="ChEBI" id="CHEBI:58053"/>
        <note>ligand shared between dimeric partners</note>
    </ligand>
</feature>
<dbReference type="InterPro" id="IPR001114">
    <property type="entry name" value="Adenylosuccinate_synthetase"/>
</dbReference>
<dbReference type="Proteomes" id="UP000741360">
    <property type="component" value="Unassembled WGS sequence"/>
</dbReference>
<dbReference type="FunFam" id="1.10.300.10:FF:000001">
    <property type="entry name" value="Adenylosuccinate synthetase"/>
    <property type="match status" value="1"/>
</dbReference>
<feature type="binding site" evidence="8">
    <location>
        <position position="40"/>
    </location>
    <ligand>
        <name>Mg(2+)</name>
        <dbReference type="ChEBI" id="CHEBI:18420"/>
    </ligand>
</feature>
<dbReference type="SMART" id="SM00788">
    <property type="entry name" value="Adenylsucc_synt"/>
    <property type="match status" value="1"/>
</dbReference>
<dbReference type="PROSITE" id="PS00513">
    <property type="entry name" value="ADENYLOSUCCIN_SYN_2"/>
    <property type="match status" value="1"/>
</dbReference>
<protein>
    <recommendedName>
        <fullName evidence="8 10">Adenylosuccinate synthetase</fullName>
        <shortName evidence="8">AMPSase</shortName>
        <shortName evidence="8">AdSS</shortName>
        <ecNumber evidence="8 10">6.3.4.4</ecNumber>
    </recommendedName>
    <alternativeName>
        <fullName evidence="8">IMP--aspartate ligase</fullName>
    </alternativeName>
</protein>
<dbReference type="InterPro" id="IPR018220">
    <property type="entry name" value="Adenylosuccin_syn_GTP-bd"/>
</dbReference>
<dbReference type="InterPro" id="IPR042110">
    <property type="entry name" value="Adenylosuccinate_synth_dom2"/>
</dbReference>
<evidence type="ECO:0000256" key="6">
    <source>
        <dbReference type="ARBA" id="ARBA00022842"/>
    </source>
</evidence>
<dbReference type="Gene3D" id="3.40.440.10">
    <property type="entry name" value="Adenylosuccinate Synthetase, subunit A, domain 1"/>
    <property type="match status" value="1"/>
</dbReference>
<dbReference type="PANTHER" id="PTHR11846">
    <property type="entry name" value="ADENYLOSUCCINATE SYNTHETASE"/>
    <property type="match status" value="1"/>
</dbReference>